<accession>A0ABT9WBC0</accession>
<name>A0ABT9WBC0_9BACL</name>
<comment type="caution">
    <text evidence="2">The sequence shown here is derived from an EMBL/GenBank/DDBJ whole genome shotgun (WGS) entry which is preliminary data.</text>
</comment>
<evidence type="ECO:0000313" key="2">
    <source>
        <dbReference type="EMBL" id="MDQ0170563.1"/>
    </source>
</evidence>
<dbReference type="Gene3D" id="3.40.1580.10">
    <property type="entry name" value="SMI1/KNR4-like"/>
    <property type="match status" value="1"/>
</dbReference>
<sequence>MIQGELIYKTIDSLKKRLENNNLLELQLQEGYLTQATCTFNDPADESDLMEFQRTLGYELPNDYIHFLKISNGCSLFDHPQYGGEAYLYKWQDIQEATYEDANEGYLKIAYIYQDNIVIDLKKYSEGSNNYLMVKGHIDNFDESRPFNMNFELWFDRFIISQGDKFWDWSIYTAENYYKLKR</sequence>
<gene>
    <name evidence="2" type="ORF">J2T19_002005</name>
</gene>
<dbReference type="SUPFAM" id="SSF160631">
    <property type="entry name" value="SMI1/KNR4-like"/>
    <property type="match status" value="1"/>
</dbReference>
<dbReference type="RefSeq" id="WP_307215188.1">
    <property type="nucleotide sequence ID" value="NZ_JAUSTI010000004.1"/>
</dbReference>
<proteinExistence type="predicted"/>
<feature type="domain" description="Knr4/Smi1-like" evidence="1">
    <location>
        <begin position="43"/>
        <end position="157"/>
    </location>
</feature>
<reference evidence="2 3" key="1">
    <citation type="submission" date="2023-07" db="EMBL/GenBank/DDBJ databases">
        <title>Sorghum-associated microbial communities from plants grown in Nebraska, USA.</title>
        <authorList>
            <person name="Schachtman D."/>
        </authorList>
    </citation>
    <scope>NUCLEOTIDE SEQUENCE [LARGE SCALE GENOMIC DNA]</scope>
    <source>
        <strain evidence="2 3">DS1314</strain>
    </source>
</reference>
<dbReference type="InterPro" id="IPR018958">
    <property type="entry name" value="Knr4/Smi1-like_dom"/>
</dbReference>
<evidence type="ECO:0000313" key="3">
    <source>
        <dbReference type="Proteomes" id="UP001233836"/>
    </source>
</evidence>
<dbReference type="SMART" id="SM00860">
    <property type="entry name" value="SMI1_KNR4"/>
    <property type="match status" value="1"/>
</dbReference>
<evidence type="ECO:0000259" key="1">
    <source>
        <dbReference type="SMART" id="SM00860"/>
    </source>
</evidence>
<protein>
    <recommendedName>
        <fullName evidence="1">Knr4/Smi1-like domain-containing protein</fullName>
    </recommendedName>
</protein>
<dbReference type="InterPro" id="IPR037883">
    <property type="entry name" value="Knr4/Smi1-like_sf"/>
</dbReference>
<dbReference type="Proteomes" id="UP001233836">
    <property type="component" value="Unassembled WGS sequence"/>
</dbReference>
<organism evidence="2 3">
    <name type="scientific">Paenibacillus tundrae</name>
    <dbReference type="NCBI Taxonomy" id="528187"/>
    <lineage>
        <taxon>Bacteria</taxon>
        <taxon>Bacillati</taxon>
        <taxon>Bacillota</taxon>
        <taxon>Bacilli</taxon>
        <taxon>Bacillales</taxon>
        <taxon>Paenibacillaceae</taxon>
        <taxon>Paenibacillus</taxon>
    </lineage>
</organism>
<dbReference type="EMBL" id="JAUSTI010000004">
    <property type="protein sequence ID" value="MDQ0170563.1"/>
    <property type="molecule type" value="Genomic_DNA"/>
</dbReference>
<keyword evidence="3" id="KW-1185">Reference proteome</keyword>
<dbReference type="Pfam" id="PF09346">
    <property type="entry name" value="SMI1_KNR4"/>
    <property type="match status" value="1"/>
</dbReference>